<sequence length="143" mass="16072">MKVYVVAFLMLSLVSASNQYSNLKTQVGESCVSLDNIEILIFDVNPWPPSTFTSSFTNIVFAINQPNTSVGIIAYAIVNNLQQWTYQYQVVNQIFPQYAVENLEYILLWPNVTGNYVAQITFQSINSPPNINACWAFSFSIGP</sequence>
<evidence type="ECO:0000313" key="3">
    <source>
        <dbReference type="Proteomes" id="UP000187209"/>
    </source>
</evidence>
<dbReference type="AlphaFoldDB" id="A0A1R2BDU2"/>
<name>A0A1R2BDU2_9CILI</name>
<reference evidence="2 3" key="1">
    <citation type="submission" date="2016-11" db="EMBL/GenBank/DDBJ databases">
        <title>The macronuclear genome of Stentor coeruleus: a giant cell with tiny introns.</title>
        <authorList>
            <person name="Slabodnick M."/>
            <person name="Ruby J.G."/>
            <person name="Reiff S.B."/>
            <person name="Swart E.C."/>
            <person name="Gosai S."/>
            <person name="Prabakaran S."/>
            <person name="Witkowska E."/>
            <person name="Larue G.E."/>
            <person name="Fisher S."/>
            <person name="Freeman R.M."/>
            <person name="Gunawardena J."/>
            <person name="Chu W."/>
            <person name="Stover N.A."/>
            <person name="Gregory B.D."/>
            <person name="Nowacki M."/>
            <person name="Derisi J."/>
            <person name="Roy S.W."/>
            <person name="Marshall W.F."/>
            <person name="Sood P."/>
        </authorList>
    </citation>
    <scope>NUCLEOTIDE SEQUENCE [LARGE SCALE GENOMIC DNA]</scope>
    <source>
        <strain evidence="2">WM001</strain>
    </source>
</reference>
<dbReference type="Proteomes" id="UP000187209">
    <property type="component" value="Unassembled WGS sequence"/>
</dbReference>
<evidence type="ECO:0000313" key="2">
    <source>
        <dbReference type="EMBL" id="OMJ74785.1"/>
    </source>
</evidence>
<evidence type="ECO:0000256" key="1">
    <source>
        <dbReference type="SAM" id="SignalP"/>
    </source>
</evidence>
<feature type="signal peptide" evidence="1">
    <location>
        <begin position="1"/>
        <end position="16"/>
    </location>
</feature>
<comment type="caution">
    <text evidence="2">The sequence shown here is derived from an EMBL/GenBank/DDBJ whole genome shotgun (WGS) entry which is preliminary data.</text>
</comment>
<keyword evidence="1" id="KW-0732">Signal</keyword>
<gene>
    <name evidence="2" type="ORF">SteCoe_26199</name>
</gene>
<organism evidence="2 3">
    <name type="scientific">Stentor coeruleus</name>
    <dbReference type="NCBI Taxonomy" id="5963"/>
    <lineage>
        <taxon>Eukaryota</taxon>
        <taxon>Sar</taxon>
        <taxon>Alveolata</taxon>
        <taxon>Ciliophora</taxon>
        <taxon>Postciliodesmatophora</taxon>
        <taxon>Heterotrichea</taxon>
        <taxon>Heterotrichida</taxon>
        <taxon>Stentoridae</taxon>
        <taxon>Stentor</taxon>
    </lineage>
</organism>
<protein>
    <submittedName>
        <fullName evidence="2">Uncharacterized protein</fullName>
    </submittedName>
</protein>
<accession>A0A1R2BDU2</accession>
<dbReference type="EMBL" id="MPUH01000728">
    <property type="protein sequence ID" value="OMJ74785.1"/>
    <property type="molecule type" value="Genomic_DNA"/>
</dbReference>
<proteinExistence type="predicted"/>
<keyword evidence="3" id="KW-1185">Reference proteome</keyword>
<feature type="chain" id="PRO_5012141884" evidence="1">
    <location>
        <begin position="17"/>
        <end position="143"/>
    </location>
</feature>